<comment type="subcellular location">
    <subcellularLocation>
        <location evidence="11">Cellular thylakoid membrane</location>
        <topology evidence="11">Multi-pass membrane protein</topology>
    </subcellularLocation>
    <subcellularLocation>
        <location evidence="1">Membrane</location>
        <topology evidence="1">Multi-pass membrane protein</topology>
    </subcellularLocation>
</comment>
<dbReference type="InterPro" id="IPR022980">
    <property type="entry name" value="PSI_suXI"/>
</dbReference>
<dbReference type="GO" id="GO:0031676">
    <property type="term" value="C:plasma membrane-derived thylakoid membrane"/>
    <property type="evidence" value="ECO:0007669"/>
    <property type="project" value="UniProtKB-SubCell"/>
</dbReference>
<evidence type="ECO:0000256" key="7">
    <source>
        <dbReference type="ARBA" id="ARBA00022989"/>
    </source>
</evidence>
<dbReference type="NCBIfam" id="NF001926">
    <property type="entry name" value="PRK00704.1-3"/>
    <property type="match status" value="1"/>
</dbReference>
<protein>
    <recommendedName>
        <fullName evidence="3 11">Photosystem I reaction center subunit XI</fullName>
    </recommendedName>
    <alternativeName>
        <fullName evidence="9 11">PSI subunit V</fullName>
    </alternativeName>
    <alternativeName>
        <fullName evidence="10 11">PSI-L</fullName>
    </alternativeName>
</protein>
<dbReference type="EMBL" id="CP003653">
    <property type="protein sequence ID" value="AFZ36000.1"/>
    <property type="molecule type" value="Genomic_DNA"/>
</dbReference>
<dbReference type="Pfam" id="PF02605">
    <property type="entry name" value="PsaL"/>
    <property type="match status" value="1"/>
</dbReference>
<dbReference type="STRING" id="111780.Sta7437_2466"/>
<dbReference type="InterPro" id="IPR003757">
    <property type="entry name" value="PSI_PsaL"/>
</dbReference>
<dbReference type="PATRIC" id="fig|111780.3.peg.2566"/>
<reference evidence="14" key="1">
    <citation type="journal article" date="2013" name="Proc. Natl. Acad. Sci. U.S.A.">
        <title>Improving the coverage of the cyanobacterial phylum using diversity-driven genome sequencing.</title>
        <authorList>
            <person name="Shih P.M."/>
            <person name="Wu D."/>
            <person name="Latifi A."/>
            <person name="Axen S.D."/>
            <person name="Fewer D.P."/>
            <person name="Talla E."/>
            <person name="Calteau A."/>
            <person name="Cai F."/>
            <person name="Tandeau de Marsac N."/>
            <person name="Rippka R."/>
            <person name="Herdman M."/>
            <person name="Sivonen K."/>
            <person name="Coursin T."/>
            <person name="Laurent T."/>
            <person name="Goodwin L."/>
            <person name="Nolan M."/>
            <person name="Davenport K.W."/>
            <person name="Han C.S."/>
            <person name="Rubin E.M."/>
            <person name="Eisen J.A."/>
            <person name="Woyke T."/>
            <person name="Gugger M."/>
            <person name="Kerfeld C.A."/>
        </authorList>
    </citation>
    <scope>NUCLEOTIDE SEQUENCE [LARGE SCALE GENOMIC DNA]</scope>
    <source>
        <strain evidence="14">ATCC 29371 / PCC 7437</strain>
    </source>
</reference>
<keyword evidence="7 11" id="KW-1133">Transmembrane helix</keyword>
<evidence type="ECO:0000256" key="8">
    <source>
        <dbReference type="ARBA" id="ARBA00023136"/>
    </source>
</evidence>
<dbReference type="HAMAP" id="MF_00447">
    <property type="entry name" value="PSI_PsaL"/>
    <property type="match status" value="1"/>
</dbReference>
<accession>K9XTS2</accession>
<keyword evidence="4 11" id="KW-0602">Photosynthesis</keyword>
<comment type="similarity">
    <text evidence="2 11">Belongs to the PsaL family.</text>
</comment>
<name>K9XTS2_STAC7</name>
<proteinExistence type="inferred from homology"/>
<evidence type="ECO:0000256" key="4">
    <source>
        <dbReference type="ARBA" id="ARBA00022531"/>
    </source>
</evidence>
<keyword evidence="14" id="KW-1185">Reference proteome</keyword>
<keyword evidence="5 11" id="KW-0812">Transmembrane</keyword>
<dbReference type="GO" id="GO:0015979">
    <property type="term" value="P:photosynthesis"/>
    <property type="evidence" value="ECO:0007669"/>
    <property type="project" value="UniProtKB-UniRule"/>
</dbReference>
<feature type="transmembrane region" description="Helical" evidence="11">
    <location>
        <begin position="122"/>
        <end position="144"/>
    </location>
</feature>
<evidence type="ECO:0000313" key="14">
    <source>
        <dbReference type="Proteomes" id="UP000010473"/>
    </source>
</evidence>
<dbReference type="PANTHER" id="PTHR34803">
    <property type="entry name" value="PHOTOSYSTEM I REACTION CENTER SUBUNIT XI, CHLOROPLASTIC"/>
    <property type="match status" value="1"/>
</dbReference>
<dbReference type="OrthoDB" id="464381at2"/>
<evidence type="ECO:0000256" key="3">
    <source>
        <dbReference type="ARBA" id="ARBA00019514"/>
    </source>
</evidence>
<dbReference type="Gene3D" id="1.20.1240.10">
    <property type="entry name" value="Photosystem I PsaL, reaction centre subunit XI"/>
    <property type="match status" value="1"/>
</dbReference>
<dbReference type="HOGENOM" id="CLU_092204_1_0_3"/>
<evidence type="ECO:0000256" key="2">
    <source>
        <dbReference type="ARBA" id="ARBA00008820"/>
    </source>
</evidence>
<organism evidence="13 14">
    <name type="scientific">Stanieria cyanosphaera (strain ATCC 29371 / PCC 7437)</name>
    <dbReference type="NCBI Taxonomy" id="111780"/>
    <lineage>
        <taxon>Bacteria</taxon>
        <taxon>Bacillati</taxon>
        <taxon>Cyanobacteriota</taxon>
        <taxon>Cyanophyceae</taxon>
        <taxon>Pleurocapsales</taxon>
        <taxon>Dermocarpellaceae</taxon>
        <taxon>Stanieria</taxon>
    </lineage>
</organism>
<dbReference type="eggNOG" id="ENOG502ZMJ2">
    <property type="taxonomic scope" value="Bacteria"/>
</dbReference>
<dbReference type="Proteomes" id="UP000010473">
    <property type="component" value="Chromosome"/>
</dbReference>
<feature type="domain" description="Photosystem I PsaL reaction centre subunit XI" evidence="12">
    <location>
        <begin position="8"/>
        <end position="148"/>
    </location>
</feature>
<dbReference type="RefSeq" id="WP_015193668.1">
    <property type="nucleotide sequence ID" value="NC_019748.1"/>
</dbReference>
<dbReference type="AlphaFoldDB" id="K9XTS2"/>
<dbReference type="GO" id="GO:0009538">
    <property type="term" value="C:photosystem I reaction center"/>
    <property type="evidence" value="ECO:0007669"/>
    <property type="project" value="InterPro"/>
</dbReference>
<feature type="transmembrane region" description="Helical" evidence="11">
    <location>
        <begin position="80"/>
        <end position="102"/>
    </location>
</feature>
<evidence type="ECO:0000313" key="13">
    <source>
        <dbReference type="EMBL" id="AFZ36000.1"/>
    </source>
</evidence>
<evidence type="ECO:0000256" key="1">
    <source>
        <dbReference type="ARBA" id="ARBA00004141"/>
    </source>
</evidence>
<evidence type="ECO:0000256" key="11">
    <source>
        <dbReference type="HAMAP-Rule" id="MF_00447"/>
    </source>
</evidence>
<evidence type="ECO:0000256" key="9">
    <source>
        <dbReference type="ARBA" id="ARBA00032768"/>
    </source>
</evidence>
<evidence type="ECO:0000256" key="5">
    <source>
        <dbReference type="ARBA" id="ARBA00022692"/>
    </source>
</evidence>
<dbReference type="InterPro" id="IPR036592">
    <property type="entry name" value="PSI_PsaL_sf"/>
</dbReference>
<gene>
    <name evidence="11" type="primary">psaL</name>
    <name evidence="13" type="ordered locus">Sta7437_2466</name>
</gene>
<sequence length="159" mass="17046">MPKPFTQVVKPYNDDPFIGHLSTPISDSDFVRTYIRNLPGYRRGLSPLLRGLEVGLAHGYFLAGPWTVFGPLRDSEVASLGGLICALALVLIGTACLSVYGIVSFQGKPTNSEDSLQSSEGWSQFSAGFFLGGTGGAFVAYFLLQNFDVINGILSGTFN</sequence>
<keyword evidence="11" id="KW-0793">Thylakoid</keyword>
<dbReference type="SUPFAM" id="SSF81568">
    <property type="entry name" value="Photosystem I reaction center subunit XI, PsaL"/>
    <property type="match status" value="1"/>
</dbReference>
<evidence type="ECO:0000259" key="12">
    <source>
        <dbReference type="Pfam" id="PF02605"/>
    </source>
</evidence>
<evidence type="ECO:0000256" key="6">
    <source>
        <dbReference type="ARBA" id="ARBA00022836"/>
    </source>
</evidence>
<dbReference type="KEGG" id="scs:Sta7437_2466"/>
<evidence type="ECO:0000256" key="10">
    <source>
        <dbReference type="ARBA" id="ARBA00033437"/>
    </source>
</evidence>
<keyword evidence="8 11" id="KW-0472">Membrane</keyword>
<keyword evidence="6 11" id="KW-0603">Photosystem I</keyword>
<dbReference type="PANTHER" id="PTHR34803:SF2">
    <property type="entry name" value="PHOTOSYSTEM I REACTION CENTER SUBUNIT XI, CHLOROPLASTIC"/>
    <property type="match status" value="1"/>
</dbReference>